<keyword evidence="1" id="KW-1133">Transmembrane helix</keyword>
<name>A0A1G6LH80_9RHOB</name>
<gene>
    <name evidence="2" type="ORF">SAMN04488239_102246</name>
</gene>
<dbReference type="RefSeq" id="WP_143028510.1">
    <property type="nucleotide sequence ID" value="NZ_FMZV01000002.1"/>
</dbReference>
<dbReference type="OrthoDB" id="7861916at2"/>
<keyword evidence="1" id="KW-0812">Transmembrane</keyword>
<feature type="transmembrane region" description="Helical" evidence="1">
    <location>
        <begin position="87"/>
        <end position="112"/>
    </location>
</feature>
<reference evidence="3" key="1">
    <citation type="submission" date="2016-10" db="EMBL/GenBank/DDBJ databases">
        <authorList>
            <person name="Varghese N."/>
            <person name="Submissions S."/>
        </authorList>
    </citation>
    <scope>NUCLEOTIDE SEQUENCE [LARGE SCALE GENOMIC DNA]</scope>
    <source>
        <strain evidence="3">CGMCC 1.9108</strain>
    </source>
</reference>
<evidence type="ECO:0000256" key="1">
    <source>
        <dbReference type="SAM" id="Phobius"/>
    </source>
</evidence>
<protein>
    <submittedName>
        <fullName evidence="2">Uncharacterized protein</fullName>
    </submittedName>
</protein>
<sequence length="120" mass="13408">MNWSKGFFRVWLAISVVWIAVSLIVARPDQSFHYYSSFDEMADRLRQAPSDANGTVHFSAKRTLTQDETDELLNELESRSAAKRSELLSSLFAALVPPLVLLGFGVAVAWVLRGFKKSSS</sequence>
<proteinExistence type="predicted"/>
<evidence type="ECO:0000313" key="3">
    <source>
        <dbReference type="Proteomes" id="UP000199628"/>
    </source>
</evidence>
<evidence type="ECO:0000313" key="2">
    <source>
        <dbReference type="EMBL" id="SDC42772.1"/>
    </source>
</evidence>
<feature type="transmembrane region" description="Helical" evidence="1">
    <location>
        <begin position="6"/>
        <end position="26"/>
    </location>
</feature>
<dbReference type="Proteomes" id="UP000199628">
    <property type="component" value="Unassembled WGS sequence"/>
</dbReference>
<dbReference type="EMBL" id="FMZV01000002">
    <property type="protein sequence ID" value="SDC42772.1"/>
    <property type="molecule type" value="Genomic_DNA"/>
</dbReference>
<keyword evidence="1" id="KW-0472">Membrane</keyword>
<organism evidence="2 3">
    <name type="scientific">Ruegeria marina</name>
    <dbReference type="NCBI Taxonomy" id="639004"/>
    <lineage>
        <taxon>Bacteria</taxon>
        <taxon>Pseudomonadati</taxon>
        <taxon>Pseudomonadota</taxon>
        <taxon>Alphaproteobacteria</taxon>
        <taxon>Rhodobacterales</taxon>
        <taxon>Roseobacteraceae</taxon>
        <taxon>Ruegeria</taxon>
    </lineage>
</organism>
<accession>A0A1G6LH80</accession>
<dbReference type="AlphaFoldDB" id="A0A1G6LH80"/>
<keyword evidence="3" id="KW-1185">Reference proteome</keyword>